<dbReference type="EMBL" id="JAKMUT010000003">
    <property type="protein sequence ID" value="MCZ9289468.1"/>
    <property type="molecule type" value="Genomic_DNA"/>
</dbReference>
<proteinExistence type="predicted"/>
<evidence type="ECO:0000313" key="2">
    <source>
        <dbReference type="Proteomes" id="UP001146469"/>
    </source>
</evidence>
<protein>
    <submittedName>
        <fullName evidence="1">Uncharacterized protein</fullName>
    </submittedName>
</protein>
<evidence type="ECO:0000313" key="1">
    <source>
        <dbReference type="EMBL" id="MCZ9289468.1"/>
    </source>
</evidence>
<reference evidence="1" key="1">
    <citation type="submission" date="2022-02" db="EMBL/GenBank/DDBJ databases">
        <title>Corynebacterium sp. from urogenital microbiome.</title>
        <authorList>
            <person name="Cappelli E.A."/>
            <person name="Ribeiro T.G."/>
            <person name="Peixe L."/>
        </authorList>
    </citation>
    <scope>NUCLEOTIDE SEQUENCE</scope>
    <source>
        <strain evidence="1">C8Ua_174</strain>
    </source>
</reference>
<dbReference type="Proteomes" id="UP001146469">
    <property type="component" value="Unassembled WGS sequence"/>
</dbReference>
<dbReference type="RefSeq" id="WP_005293242.1">
    <property type="nucleotide sequence ID" value="NZ_JAKMUT010000003.1"/>
</dbReference>
<keyword evidence="2" id="KW-1185">Reference proteome</keyword>
<gene>
    <name evidence="1" type="ORF">L8V00_04495</name>
</gene>
<name>A0A9X3LMT6_9CORY</name>
<accession>A0A9X3LMT6</accession>
<organism evidence="1 2">
    <name type="scientific">Corynebacterium evansiae</name>
    <dbReference type="NCBI Taxonomy" id="2913499"/>
    <lineage>
        <taxon>Bacteria</taxon>
        <taxon>Bacillati</taxon>
        <taxon>Actinomycetota</taxon>
        <taxon>Actinomycetes</taxon>
        <taxon>Mycobacteriales</taxon>
        <taxon>Corynebacteriaceae</taxon>
        <taxon>Corynebacterium</taxon>
    </lineage>
</organism>
<comment type="caution">
    <text evidence="1">The sequence shown here is derived from an EMBL/GenBank/DDBJ whole genome shotgun (WGS) entry which is preliminary data.</text>
</comment>
<dbReference type="AlphaFoldDB" id="A0A9X3LMT6"/>
<sequence>MQILHCGFAATHEVAEWTEGRTETSAPDQMVVVELAQAIEDGGSGELAGVAELT</sequence>